<dbReference type="InterPro" id="IPR018723">
    <property type="entry name" value="DUF2254_membrane"/>
</dbReference>
<proteinExistence type="predicted"/>
<reference evidence="2 3" key="1">
    <citation type="submission" date="2016-08" db="EMBL/GenBank/DDBJ databases">
        <authorList>
            <person name="Seilhamer J.J."/>
        </authorList>
    </citation>
    <scope>NUCLEOTIDE SEQUENCE [LARGE SCALE GENOMIC DNA]</scope>
    <source>
        <strain evidence="2">L21-II-0</strain>
    </source>
</reference>
<name>A0A1M4MK68_9EURY</name>
<feature type="transmembrane region" description="Helical" evidence="1">
    <location>
        <begin position="133"/>
        <end position="153"/>
    </location>
</feature>
<feature type="transmembrane region" description="Helical" evidence="1">
    <location>
        <begin position="63"/>
        <end position="79"/>
    </location>
</feature>
<organism evidence="2 3">
    <name type="scientific">Methanoculleus chikugoensis</name>
    <dbReference type="NCBI Taxonomy" id="118126"/>
    <lineage>
        <taxon>Archaea</taxon>
        <taxon>Methanobacteriati</taxon>
        <taxon>Methanobacteriota</taxon>
        <taxon>Stenosarchaea group</taxon>
        <taxon>Methanomicrobia</taxon>
        <taxon>Methanomicrobiales</taxon>
        <taxon>Methanomicrobiaceae</taxon>
        <taxon>Methanoculleus</taxon>
    </lineage>
</organism>
<dbReference type="EMBL" id="FMID01000028">
    <property type="protein sequence ID" value="SCL75309.1"/>
    <property type="molecule type" value="Genomic_DNA"/>
</dbReference>
<dbReference type="RefSeq" id="WP_083608826.1">
    <property type="nucleotide sequence ID" value="NZ_FMID01000028.1"/>
</dbReference>
<feature type="transmembrane region" description="Helical" evidence="1">
    <location>
        <begin position="21"/>
        <end position="43"/>
    </location>
</feature>
<evidence type="ECO:0000313" key="3">
    <source>
        <dbReference type="Proteomes" id="UP000184671"/>
    </source>
</evidence>
<keyword evidence="1" id="KW-1133">Transmembrane helix</keyword>
<sequence>MLEGLRQKVSDWINADPYRRGFGIYSALFISAFAAALLIVLTFPEFSITEESARSFISTSNQIQATILAIVISLTLLAVEMTASKYSPRVIEIFKKSATLWFFLFSYILSIIIGSIILIQINGSNSPIPTTLGTLFVLVLGMYLSLMLILYVFNTLDLLNMERIVENLVDLIDTETISPQVDPFQSVFDVIYGAIKINDFTTMSTGLTYVERRFKQLIANGPANWQDDYISFRLFDDIKRCGFLLIEKREDKYVFEIITRLKTINEWAFKEQRILVLNRSCSAIEDVAVKACEYNLVSVVNHSLTTLKETAKSIGGIEGLSQDDGITKKWRHTLFSFVESISNIGKASVRHDLDTSSQKAIEILDSLGRYAIEKNLIFEDDFVFKRIGEIILEYVNRDKTTLVNSSVQMLQFLGEYAVDHNHSKEALWILDELRKIGKNAAHQKKAQVIQRVAGAIQSIAICATAKKRSDIEANTIDLIVKFKLIYPALFKSGKGVQLFDYNPPDTITIPKEEYDLVFQYESYLVDEYLRPPDDWEGDYDDDGTIVISL</sequence>
<keyword evidence="1" id="KW-0812">Transmembrane</keyword>
<dbReference type="STRING" id="118126.L21_1205"/>
<dbReference type="OrthoDB" id="117602at2157"/>
<dbReference type="Proteomes" id="UP000184671">
    <property type="component" value="Unassembled WGS sequence"/>
</dbReference>
<gene>
    <name evidence="2" type="ORF">L21_1205</name>
</gene>
<dbReference type="Pfam" id="PF10011">
    <property type="entry name" value="DUF2254"/>
    <property type="match status" value="1"/>
</dbReference>
<accession>A0A1M4MK68</accession>
<evidence type="ECO:0000256" key="1">
    <source>
        <dbReference type="SAM" id="Phobius"/>
    </source>
</evidence>
<protein>
    <recommendedName>
        <fullName evidence="4">DUF2254 domain-containing protein</fullName>
    </recommendedName>
</protein>
<evidence type="ECO:0008006" key="4">
    <source>
        <dbReference type="Google" id="ProtNLM"/>
    </source>
</evidence>
<keyword evidence="1" id="KW-0472">Membrane</keyword>
<evidence type="ECO:0000313" key="2">
    <source>
        <dbReference type="EMBL" id="SCL75309.1"/>
    </source>
</evidence>
<feature type="transmembrane region" description="Helical" evidence="1">
    <location>
        <begin position="100"/>
        <end position="121"/>
    </location>
</feature>
<dbReference type="AlphaFoldDB" id="A0A1M4MK68"/>